<accession>A0A7J6MS04</accession>
<reference evidence="4 5" key="1">
    <citation type="submission" date="2020-04" db="EMBL/GenBank/DDBJ databases">
        <title>Perkinsus olseni comparative genomics.</title>
        <authorList>
            <person name="Bogema D.R."/>
        </authorList>
    </citation>
    <scope>NUCLEOTIDE SEQUENCE [LARGE SCALE GENOMIC DNA]</scope>
    <source>
        <strain evidence="2">ATCC PRA-179</strain>
        <strain evidence="3">ATCC PRA-31</strain>
    </source>
</reference>
<feature type="transmembrane region" description="Helical" evidence="1">
    <location>
        <begin position="37"/>
        <end position="57"/>
    </location>
</feature>
<evidence type="ECO:0000256" key="1">
    <source>
        <dbReference type="SAM" id="Phobius"/>
    </source>
</evidence>
<evidence type="ECO:0000313" key="2">
    <source>
        <dbReference type="EMBL" id="KAF4665428.1"/>
    </source>
</evidence>
<name>A0A7J6MS04_PEROL</name>
<protein>
    <submittedName>
        <fullName evidence="3">Uncharacterized protein</fullName>
    </submittedName>
</protein>
<evidence type="ECO:0000313" key="3">
    <source>
        <dbReference type="EMBL" id="KAF4674365.1"/>
    </source>
</evidence>
<proteinExistence type="predicted"/>
<dbReference type="Proteomes" id="UP000570595">
    <property type="component" value="Unassembled WGS sequence"/>
</dbReference>
<dbReference type="EMBL" id="JABANN010000031">
    <property type="protein sequence ID" value="KAF4674365.1"/>
    <property type="molecule type" value="Genomic_DNA"/>
</dbReference>
<keyword evidence="1" id="KW-0472">Membrane</keyword>
<dbReference type="Proteomes" id="UP000572268">
    <property type="component" value="Unassembled WGS sequence"/>
</dbReference>
<comment type="caution">
    <text evidence="3">The sequence shown here is derived from an EMBL/GenBank/DDBJ whole genome shotgun (WGS) entry which is preliminary data.</text>
</comment>
<keyword evidence="1" id="KW-1133">Transmembrane helix</keyword>
<sequence length="730" mass="81749">MASVTSAVAVAFPLCMEKSRGPCPECPVQKAGADRKYLLLSALFLFSLITTTVLEALQPSLSHGIHRDILRLHLQSSHQPISQEAEVTADPSAPLFRVPDWGHALVDRSNARPATVDFLFPEVPVEEKDLWSRIQCTAHRLNRTCLVENMYYFASEERFVILLPSRTRLTGRVRSVSYKQKPVSLDDVGQAELVASAVDGMKGDIGGIRRLMSNCSDYFKGETFMPRVLYFSTSLEAQDWLRYISCDIKIFGPNDPPLSDAQEWFAGLLNYTAYAHPPNAIGCLRMAEHFPNEFYGGPERPLDFSWPSGPMPRDLRLLKTRQSYGRGSPRVRPQTAVAVMGLHVASSLEVGSAYQKCFPGVKMRYLGHPCLHKDQNHACEFKRMMMPTAPDHDWVGEILMEMFEPETLHEREWSLEGVLEKAYSVFEDPGSDFWICTGPLPLCYILSILHPPNATLHVHTCAALLWGTVPSAKPLRLAILAFGRQLVIDGRLITDYDLTAVQYAWQTDLLGAVPIPVVHRAAWYLPEGVVWSPPGGRAKTVLLHRGRFWARPSGQIFLNVLEAILLDTGVRLVYGNELTPEESTFESWTQYAAVVLALNDVTMYTFAETLHLGIPMLISGPAFATARQRSVPYGTIEQAYAERIARRPFNATSPFLEDITVAEAMLLSDITTIPERFSLEKSPWMFWNAVDELAEIMTSLTYGDLKRMSEETIKLSMAVRKASAAFWSGT</sequence>
<dbReference type="AlphaFoldDB" id="A0A7J6MS04"/>
<evidence type="ECO:0000313" key="5">
    <source>
        <dbReference type="Proteomes" id="UP000572268"/>
    </source>
</evidence>
<evidence type="ECO:0000313" key="4">
    <source>
        <dbReference type="Proteomes" id="UP000570595"/>
    </source>
</evidence>
<keyword evidence="1" id="KW-0812">Transmembrane</keyword>
<organism evidence="3 5">
    <name type="scientific">Perkinsus olseni</name>
    <name type="common">Perkinsus atlanticus</name>
    <dbReference type="NCBI Taxonomy" id="32597"/>
    <lineage>
        <taxon>Eukaryota</taxon>
        <taxon>Sar</taxon>
        <taxon>Alveolata</taxon>
        <taxon>Perkinsozoa</taxon>
        <taxon>Perkinsea</taxon>
        <taxon>Perkinsida</taxon>
        <taxon>Perkinsidae</taxon>
        <taxon>Perkinsus</taxon>
    </lineage>
</organism>
<gene>
    <name evidence="3" type="ORF">FOL46_005146</name>
    <name evidence="2" type="ORF">FOZ61_010921</name>
</gene>
<dbReference type="OrthoDB" id="10397993at2759"/>
<dbReference type="EMBL" id="JABAHT010000094">
    <property type="protein sequence ID" value="KAF4665428.1"/>
    <property type="molecule type" value="Genomic_DNA"/>
</dbReference>